<keyword evidence="3" id="KW-1185">Reference proteome</keyword>
<evidence type="ECO:0000313" key="3">
    <source>
        <dbReference type="Proteomes" id="UP001165653"/>
    </source>
</evidence>
<gene>
    <name evidence="2" type="ORF">OJ996_17485</name>
</gene>
<dbReference type="PROSITE" id="PS50005">
    <property type="entry name" value="TPR"/>
    <property type="match status" value="1"/>
</dbReference>
<evidence type="ECO:0000256" key="1">
    <source>
        <dbReference type="PROSITE-ProRule" id="PRU00339"/>
    </source>
</evidence>
<reference evidence="2" key="1">
    <citation type="submission" date="2022-10" db="EMBL/GenBank/DDBJ databases">
        <title>Luteolibacter sp. GHJ8, whole genome shotgun sequencing project.</title>
        <authorList>
            <person name="Zhao G."/>
            <person name="Shen L."/>
        </authorList>
    </citation>
    <scope>NUCLEOTIDE SEQUENCE</scope>
    <source>
        <strain evidence="2">GHJ8</strain>
    </source>
</reference>
<sequence>MKHVLLFAALLSTPLAAHPDPRHTLDEIEEHLLETPNDPELLIRKADLFLQTKKHDEAAEIIAKLLEAQPKNPEVRLLDIRLLLDQEQGEEAASKASVLTEAHPRHAEAWRVRARAEEARGQREEAIMALSKHMDLAAKPNPGDALMGAGWMEEKGDAAGAVKILDQCLSKVGCLSGLQQRAIGLEIGLERYDSALRRIDALEARFRPSVELSLKRAEILEKAKRFGEAANACDSALALLEAQPSAKKRGVVYQHHFQVLSTRKAENQKKAGVR</sequence>
<feature type="repeat" description="TPR" evidence="1">
    <location>
        <begin position="39"/>
        <end position="72"/>
    </location>
</feature>
<dbReference type="RefSeq" id="WP_264514929.1">
    <property type="nucleotide sequence ID" value="NZ_JAPDDR010000009.1"/>
</dbReference>
<dbReference type="InterPro" id="IPR011990">
    <property type="entry name" value="TPR-like_helical_dom_sf"/>
</dbReference>
<protein>
    <submittedName>
        <fullName evidence="2">Tetratricopeptide repeat protein</fullName>
    </submittedName>
</protein>
<dbReference type="SMART" id="SM00028">
    <property type="entry name" value="TPR"/>
    <property type="match status" value="3"/>
</dbReference>
<comment type="caution">
    <text evidence="2">The sequence shown here is derived from an EMBL/GenBank/DDBJ whole genome shotgun (WGS) entry which is preliminary data.</text>
</comment>
<accession>A0ABT3G6A9</accession>
<dbReference type="Gene3D" id="1.25.40.10">
    <property type="entry name" value="Tetratricopeptide repeat domain"/>
    <property type="match status" value="1"/>
</dbReference>
<dbReference type="InterPro" id="IPR019734">
    <property type="entry name" value="TPR_rpt"/>
</dbReference>
<keyword evidence="1" id="KW-0802">TPR repeat</keyword>
<evidence type="ECO:0000313" key="2">
    <source>
        <dbReference type="EMBL" id="MCW1915381.1"/>
    </source>
</evidence>
<dbReference type="Proteomes" id="UP001165653">
    <property type="component" value="Unassembled WGS sequence"/>
</dbReference>
<dbReference type="Pfam" id="PF14559">
    <property type="entry name" value="TPR_19"/>
    <property type="match status" value="1"/>
</dbReference>
<proteinExistence type="predicted"/>
<dbReference type="EMBL" id="JAPDDR010000009">
    <property type="protein sequence ID" value="MCW1915381.1"/>
    <property type="molecule type" value="Genomic_DNA"/>
</dbReference>
<dbReference type="SUPFAM" id="SSF48452">
    <property type="entry name" value="TPR-like"/>
    <property type="match status" value="1"/>
</dbReference>
<name>A0ABT3G6A9_9BACT</name>
<organism evidence="2 3">
    <name type="scientific">Luteolibacter rhizosphaerae</name>
    <dbReference type="NCBI Taxonomy" id="2989719"/>
    <lineage>
        <taxon>Bacteria</taxon>
        <taxon>Pseudomonadati</taxon>
        <taxon>Verrucomicrobiota</taxon>
        <taxon>Verrucomicrobiia</taxon>
        <taxon>Verrucomicrobiales</taxon>
        <taxon>Verrucomicrobiaceae</taxon>
        <taxon>Luteolibacter</taxon>
    </lineage>
</organism>
<dbReference type="Pfam" id="PF13432">
    <property type="entry name" value="TPR_16"/>
    <property type="match status" value="2"/>
</dbReference>